<dbReference type="AlphaFoldDB" id="A0A5J4VJ34"/>
<evidence type="ECO:0000313" key="1">
    <source>
        <dbReference type="EMBL" id="KAA6382601.1"/>
    </source>
</evidence>
<protein>
    <submittedName>
        <fullName evidence="1">Uncharacterized protein</fullName>
    </submittedName>
</protein>
<reference evidence="1 2" key="1">
    <citation type="submission" date="2019-03" db="EMBL/GenBank/DDBJ databases">
        <title>Single cell metagenomics reveals metabolic interactions within the superorganism composed of flagellate Streblomastix strix and complex community of Bacteroidetes bacteria on its surface.</title>
        <authorList>
            <person name="Treitli S.C."/>
            <person name="Kolisko M."/>
            <person name="Husnik F."/>
            <person name="Keeling P."/>
            <person name="Hampl V."/>
        </authorList>
    </citation>
    <scope>NUCLEOTIDE SEQUENCE [LARGE SCALE GENOMIC DNA]</scope>
    <source>
        <strain evidence="1">ST1C</strain>
    </source>
</reference>
<proteinExistence type="predicted"/>
<comment type="caution">
    <text evidence="1">The sequence shown here is derived from an EMBL/GenBank/DDBJ whole genome shotgun (WGS) entry which is preliminary data.</text>
</comment>
<gene>
    <name evidence="1" type="ORF">EZS28_021872</name>
</gene>
<dbReference type="EMBL" id="SNRW01006692">
    <property type="protein sequence ID" value="KAA6382601.1"/>
    <property type="molecule type" value="Genomic_DNA"/>
</dbReference>
<organism evidence="1 2">
    <name type="scientific">Streblomastix strix</name>
    <dbReference type="NCBI Taxonomy" id="222440"/>
    <lineage>
        <taxon>Eukaryota</taxon>
        <taxon>Metamonada</taxon>
        <taxon>Preaxostyla</taxon>
        <taxon>Oxymonadida</taxon>
        <taxon>Streblomastigidae</taxon>
        <taxon>Streblomastix</taxon>
    </lineage>
</organism>
<evidence type="ECO:0000313" key="2">
    <source>
        <dbReference type="Proteomes" id="UP000324800"/>
    </source>
</evidence>
<sequence>MLQYERKVHQDVIISYGMPKSLFRIKKSLISDVEQSDLAVERTLPDSRDFFDNEDLLTFVVLKGKLKKANNESYAQIQSQEIARILVAIEATMPPSRNCYAFGREKLVQANYNGYLNTQWTSQKGIHLKLNQFQLQTLKI</sequence>
<name>A0A5J4VJ34_9EUKA</name>
<accession>A0A5J4VJ34</accession>
<dbReference type="Proteomes" id="UP000324800">
    <property type="component" value="Unassembled WGS sequence"/>
</dbReference>